<evidence type="ECO:0000256" key="1">
    <source>
        <dbReference type="SAM" id="Phobius"/>
    </source>
</evidence>
<dbReference type="AlphaFoldDB" id="A0A4R0RA11"/>
<feature type="transmembrane region" description="Helical" evidence="1">
    <location>
        <begin position="118"/>
        <end position="138"/>
    </location>
</feature>
<dbReference type="Proteomes" id="UP000292702">
    <property type="component" value="Unassembled WGS sequence"/>
</dbReference>
<evidence type="ECO:0000313" key="3">
    <source>
        <dbReference type="Proteomes" id="UP000292702"/>
    </source>
</evidence>
<gene>
    <name evidence="2" type="ORF">EIP91_005372</name>
</gene>
<sequence length="260" mass="29066">MRDWMSSKEIAKDLVALGKTQHVICGVYFWEFIVSLKFEWEFIRRRKTLGWSMVVYFFGRYVALFTLIGVIISLDTDKKINCEALYKFLAFGGQATIGLTCANLAIRTMGIWGCDRRVVIPLIVLIVGHWVILMQGVAVRADYNEATRCYIAPTKPELIAGGFVYAICFDLVMFMLSAWKLLLPKQCQVTPLVQTLRKDMLLSLGIAFLVNVPAVVILSLNLNPVMNTLPTLPAAIISSIMASRAVRRLANYDPSSASSS</sequence>
<organism evidence="2 3">
    <name type="scientific">Steccherinum ochraceum</name>
    <dbReference type="NCBI Taxonomy" id="92696"/>
    <lineage>
        <taxon>Eukaryota</taxon>
        <taxon>Fungi</taxon>
        <taxon>Dikarya</taxon>
        <taxon>Basidiomycota</taxon>
        <taxon>Agaricomycotina</taxon>
        <taxon>Agaricomycetes</taxon>
        <taxon>Polyporales</taxon>
        <taxon>Steccherinaceae</taxon>
        <taxon>Steccherinum</taxon>
    </lineage>
</organism>
<dbReference type="EMBL" id="RWJN01000296">
    <property type="protein sequence ID" value="TCD63463.1"/>
    <property type="molecule type" value="Genomic_DNA"/>
</dbReference>
<dbReference type="OrthoDB" id="3197626at2759"/>
<name>A0A4R0RA11_9APHY</name>
<evidence type="ECO:0000313" key="2">
    <source>
        <dbReference type="EMBL" id="TCD63463.1"/>
    </source>
</evidence>
<feature type="transmembrane region" description="Helical" evidence="1">
    <location>
        <begin position="158"/>
        <end position="179"/>
    </location>
</feature>
<accession>A0A4R0RA11</accession>
<comment type="caution">
    <text evidence="2">The sequence shown here is derived from an EMBL/GenBank/DDBJ whole genome shotgun (WGS) entry which is preliminary data.</text>
</comment>
<feature type="transmembrane region" description="Helical" evidence="1">
    <location>
        <begin position="200"/>
        <end position="222"/>
    </location>
</feature>
<keyword evidence="1" id="KW-0812">Transmembrane</keyword>
<dbReference type="STRING" id="92696.A0A4R0RA11"/>
<feature type="transmembrane region" description="Helical" evidence="1">
    <location>
        <begin position="50"/>
        <end position="72"/>
    </location>
</feature>
<protein>
    <submittedName>
        <fullName evidence="2">Uncharacterized protein</fullName>
    </submittedName>
</protein>
<keyword evidence="3" id="KW-1185">Reference proteome</keyword>
<feature type="transmembrane region" description="Helical" evidence="1">
    <location>
        <begin position="84"/>
        <end position="106"/>
    </location>
</feature>
<keyword evidence="1" id="KW-0472">Membrane</keyword>
<keyword evidence="1" id="KW-1133">Transmembrane helix</keyword>
<proteinExistence type="predicted"/>
<reference evidence="2 3" key="1">
    <citation type="submission" date="2018-11" db="EMBL/GenBank/DDBJ databases">
        <title>Genome assembly of Steccherinum ochraceum LE-BIN_3174, the white-rot fungus of the Steccherinaceae family (The Residual Polyporoid clade, Polyporales, Basidiomycota).</title>
        <authorList>
            <person name="Fedorova T.V."/>
            <person name="Glazunova O.A."/>
            <person name="Landesman E.O."/>
            <person name="Moiseenko K.V."/>
            <person name="Psurtseva N.V."/>
            <person name="Savinova O.S."/>
            <person name="Shakhova N.V."/>
            <person name="Tyazhelova T.V."/>
            <person name="Vasina D.V."/>
        </authorList>
    </citation>
    <scope>NUCLEOTIDE SEQUENCE [LARGE SCALE GENOMIC DNA]</scope>
    <source>
        <strain evidence="2 3">LE-BIN_3174</strain>
    </source>
</reference>